<dbReference type="InterPro" id="IPR027417">
    <property type="entry name" value="P-loop_NTPase"/>
</dbReference>
<accession>A0ABD3H6X8</accession>
<dbReference type="Proteomes" id="UP001633002">
    <property type="component" value="Unassembled WGS sequence"/>
</dbReference>
<proteinExistence type="predicted"/>
<evidence type="ECO:0000313" key="1">
    <source>
        <dbReference type="EMBL" id="KAL3687223.1"/>
    </source>
</evidence>
<reference evidence="1 2" key="1">
    <citation type="submission" date="2024-09" db="EMBL/GenBank/DDBJ databases">
        <title>Chromosome-scale assembly of Riccia sorocarpa.</title>
        <authorList>
            <person name="Paukszto L."/>
        </authorList>
    </citation>
    <scope>NUCLEOTIDE SEQUENCE [LARGE SCALE GENOMIC DNA]</scope>
    <source>
        <strain evidence="1">LP-2024</strain>
        <tissue evidence="1">Aerial parts of the thallus</tissue>
    </source>
</reference>
<comment type="caution">
    <text evidence="1">The sequence shown here is derived from an EMBL/GenBank/DDBJ whole genome shotgun (WGS) entry which is preliminary data.</text>
</comment>
<dbReference type="SUPFAM" id="SSF52047">
    <property type="entry name" value="RNI-like"/>
    <property type="match status" value="1"/>
</dbReference>
<dbReference type="Gene3D" id="3.40.50.300">
    <property type="entry name" value="P-loop containing nucleotide triphosphate hydrolases"/>
    <property type="match status" value="2"/>
</dbReference>
<sequence length="2028" mass="229851">MAPDKGQAEDKAKSDYTSYDWWERLGENDPEYTRILRKLRSERKALLRRIGGKLTSDEKVVTRSYEMGLQKLAPFFQGSRGRRLRAKLLVAIGKCKTLKEFNNWHLRDLHLEPQEWVVLLKRMKGNSQLEEIAWRVDFLPAGSSRHIGELVKGAGNLKTFRITRALELEEQGTAERFPLELAAIASSLEGHKHATLAEFIAGPLHDLPNDIVKIISSAAHLSDIELRGPCSMDETTKVVLCAALKECSDLKSITLYDTSEGILEVLAKVYGQRFSDPQVSVLESLMLHRPRGLAGLACLASSNICNLEIYLLNPIEHLCSLEEWQRVGRSLVRHPTLRVFKIRIVVAYHDEVIRQSIQLGKELAELWKASRKSPLLHIRVHIQFAPVDKNFVFLQDALKDTYLKRIALFSVKISPQVFKSFAEMVGANTSVRSLRLAYLKVDGAEMSPTVLEDSWGHFFHHLRENTSIKTLDLSASEGLNDENFRDLMDLLQVNFILRKVKLGGTQWGEDGKSALVQAALERNAKLAGYFSVLGAAQLSFDGAKAGRVFLCGLPFAGKTQLKVTMIECLGKTSRSESLTWSKIKETVVRWVTPLRRTEGIEVELFYDKDAMTISIWDFAGQQIFRPLQNILFPKISQACVFLFVFNPLNKIDEKIIGLKENVHDAFADELRSWLRFIVSNTQITGRIRPQVIVVITHKDVLEKGKNAFGQVSVSEFENTVKDLQREFQEVVELCPESSGQEGKLVYHINATLKQDLEPITKLVISSMKDVLSRKSPKVPRVCSHLVSFLLKRPPEVQTKPLWPCKQLYEFCSTNSEALSHIDVTQEERRKVLHAIASYMHDAGAVCMTPTALTQHVGNSDADCKKLAVVDLNWLTQNVLGQLITLGHPSETMKGAPVRRFSQVEVDPDGLLNTQQLDDILHRVLSEQKDKEVIPMVKELLLELDLCYSLESGVGRTRYFFMPMLLGGERPCTTSEQVIYRPLSWDVKAPQGSSYFGYRIQCRDPKRTSLSPAFYPRYQIHLRKRMGATLGVKDENFTFRRSHVEIRVDGYCIFVESDVSSENHIDVLVQFCKPDSRDRIIDFTRHQIVQDLFEFCASEKGCPGVELVVAVIRTKCVEDLTPKQLRSASQVVLVEDLKDIFKKKLKTCVESKVGFVTPAFSVRKLNDLYERGCQDNLQMREFLDALEFSCFHPWPRIGTPDASQFSLAPEVVYAVDLLSSEEVSEIVQTVWGDQKKFWPQGVVEVKGGPYQQLPGTSKVNFNLRDVKLGGTQWDEDGKSALVQAALERNAKLAGYFSVLGAAQLSFDGAKAGRVFLCGLPFAGKTQLKVTMMECLGKTSTSESLKETMIRWIPATVTRWVPGLRRTEGIEVELFYDKEAMTISIWDFAGQQIFRPLQNILFPKISQACVFLFVFNPFNVDDEKITGLKENVRDAFAQELRNWLRFIVSNTQITGRIRAQVIVVITHKDVLEKGNDSLGEISVSGFENVVKVLQREFQDVVELCPQSSGQEGKLVYHVNATLKQDIEPITNLVISSMRDVLSRKSPKVPRVCSELVSLLLKRPRDVQTKPLWPCINLYEFCLTNSELLSHIDVTEEEREKVLHAIASYMHDAGAVCMTPRALMEHVGNADEDSKKLAVVDLNWLTQNLLGQLITLGHPTETMKGASIRRSGQVKVDVDGFLNIQLLDKVLNCVLSKNKDKEVNISMVKELLLELDLCYCLEHGMQTERYFFMPMLLGEESKGTTSEQVIYRSLSWEGTSPQGSSYFGYRIQCRDPDRTALSPAFYPRYQIHLRKRMGATLIVKDENFTFGRSHVEIRVNGYCIFVETDVSSENHIDVLVHFCKRDSRDRIIEYTRRQIVQDLFEFCASEKGCPGVQLVVAVIRTRCVEDLTPKQLRSANQVVLVEDLKYMFKQELTTCVECKVGLEMPALSVRKLNELYERGCQDNLQMKEFLDALEFVCFHPWPRIWTPDASQFGLESENVCAVDLLSSEEVREIVQTVWGDHKKFWPQGVLEVKGGPYQQLPGTSKVS</sequence>
<dbReference type="SUPFAM" id="SSF52540">
    <property type="entry name" value="P-loop containing nucleoside triphosphate hydrolases"/>
    <property type="match status" value="2"/>
</dbReference>
<keyword evidence="2" id="KW-1185">Reference proteome</keyword>
<organism evidence="1 2">
    <name type="scientific">Riccia sorocarpa</name>
    <dbReference type="NCBI Taxonomy" id="122646"/>
    <lineage>
        <taxon>Eukaryota</taxon>
        <taxon>Viridiplantae</taxon>
        <taxon>Streptophyta</taxon>
        <taxon>Embryophyta</taxon>
        <taxon>Marchantiophyta</taxon>
        <taxon>Marchantiopsida</taxon>
        <taxon>Marchantiidae</taxon>
        <taxon>Marchantiales</taxon>
        <taxon>Ricciaceae</taxon>
        <taxon>Riccia</taxon>
    </lineage>
</organism>
<dbReference type="InterPro" id="IPR032675">
    <property type="entry name" value="LRR_dom_sf"/>
</dbReference>
<dbReference type="EMBL" id="JBJQOH010000004">
    <property type="protein sequence ID" value="KAL3687223.1"/>
    <property type="molecule type" value="Genomic_DNA"/>
</dbReference>
<gene>
    <name evidence="1" type="ORF">R1sor_013532</name>
</gene>
<dbReference type="Gene3D" id="3.80.10.10">
    <property type="entry name" value="Ribonuclease Inhibitor"/>
    <property type="match status" value="1"/>
</dbReference>
<evidence type="ECO:0000313" key="2">
    <source>
        <dbReference type="Proteomes" id="UP001633002"/>
    </source>
</evidence>
<dbReference type="PANTHER" id="PTHR47679">
    <property type="entry name" value="PROTEIN TORNADO 1"/>
    <property type="match status" value="1"/>
</dbReference>
<protein>
    <submittedName>
        <fullName evidence="1">Uncharacterized protein</fullName>
    </submittedName>
</protein>
<name>A0ABD3H6X8_9MARC</name>
<dbReference type="PANTHER" id="PTHR47679:SF1">
    <property type="entry name" value="PROTEIN TORNADO 1"/>
    <property type="match status" value="1"/>
</dbReference>